<dbReference type="AlphaFoldDB" id="A0A3R5ZNR6"/>
<evidence type="ECO:0000256" key="6">
    <source>
        <dbReference type="ARBA" id="ARBA00022741"/>
    </source>
</evidence>
<dbReference type="InterPro" id="IPR017871">
    <property type="entry name" value="ABC_transporter-like_CS"/>
</dbReference>
<evidence type="ECO:0000313" key="13">
    <source>
        <dbReference type="EMBL" id="MTU30108.1"/>
    </source>
</evidence>
<dbReference type="InterPro" id="IPR051309">
    <property type="entry name" value="ABCF_ATPase"/>
</dbReference>
<keyword evidence="10" id="KW-0694">RNA-binding</keyword>
<comment type="caution">
    <text evidence="14">The sequence shown here is derived from an EMBL/GenBank/DDBJ whole genome shotgun (WGS) entry which is preliminary data.</text>
</comment>
<evidence type="ECO:0000256" key="4">
    <source>
        <dbReference type="ARBA" id="ARBA00022730"/>
    </source>
</evidence>
<evidence type="ECO:0000313" key="18">
    <source>
        <dbReference type="Proteomes" id="UP000437446"/>
    </source>
</evidence>
<dbReference type="InterPro" id="IPR032524">
    <property type="entry name" value="ABC_tran_C"/>
</dbReference>
<dbReference type="InterPro" id="IPR003593">
    <property type="entry name" value="AAA+_ATPase"/>
</dbReference>
<feature type="domain" description="ABC transporter" evidence="12">
    <location>
        <begin position="5"/>
        <end position="248"/>
    </location>
</feature>
<dbReference type="GO" id="GO:0016887">
    <property type="term" value="F:ATP hydrolysis activity"/>
    <property type="evidence" value="ECO:0007669"/>
    <property type="project" value="InterPro"/>
</dbReference>
<reference evidence="13 18" key="2">
    <citation type="journal article" date="2019" name="Nat. Med.">
        <title>A library of human gut bacterial isolates paired with longitudinal multiomics data enables mechanistic microbiome research.</title>
        <authorList>
            <person name="Poyet M."/>
            <person name="Groussin M."/>
            <person name="Gibbons S.M."/>
            <person name="Avila-Pacheco J."/>
            <person name="Jiang X."/>
            <person name="Kearney S.M."/>
            <person name="Perrotta A.R."/>
            <person name="Berdy B."/>
            <person name="Zhao S."/>
            <person name="Lieberman T.D."/>
            <person name="Swanson P.K."/>
            <person name="Smith M."/>
            <person name="Roesemann S."/>
            <person name="Alexander J.E."/>
            <person name="Rich S.A."/>
            <person name="Livny J."/>
            <person name="Vlamakis H."/>
            <person name="Clish C."/>
            <person name="Bullock K."/>
            <person name="Deik A."/>
            <person name="Scott J."/>
            <person name="Pierce K.A."/>
            <person name="Xavier R.J."/>
            <person name="Alm E.J."/>
        </authorList>
    </citation>
    <scope>NUCLEOTIDE SEQUENCE [LARGE SCALE GENOMIC DNA]</scope>
    <source>
        <strain evidence="13 18">BIOML-A25</strain>
    </source>
</reference>
<keyword evidence="4" id="KW-0699">rRNA-binding</keyword>
<evidence type="ECO:0000256" key="10">
    <source>
        <dbReference type="ARBA" id="ARBA00022884"/>
    </source>
</evidence>
<evidence type="ECO:0000313" key="15">
    <source>
        <dbReference type="EMBL" id="RHH76117.1"/>
    </source>
</evidence>
<evidence type="ECO:0000256" key="7">
    <source>
        <dbReference type="ARBA" id="ARBA00022801"/>
    </source>
</evidence>
<protein>
    <submittedName>
        <fullName evidence="14">ABC transporter ATP-binding protein</fullName>
    </submittedName>
    <submittedName>
        <fullName evidence="13">ATP-binding cassette domain-containing protein</fullName>
    </submittedName>
</protein>
<evidence type="ECO:0000256" key="8">
    <source>
        <dbReference type="ARBA" id="ARBA00022840"/>
    </source>
</evidence>
<dbReference type="Pfam" id="PF16326">
    <property type="entry name" value="ABC_tran_CTD"/>
    <property type="match status" value="1"/>
</dbReference>
<gene>
    <name evidence="15" type="ORF">DW191_13190</name>
    <name evidence="14" type="ORF">DW986_04145</name>
    <name evidence="13" type="ORF">GMD66_13000</name>
</gene>
<proteinExistence type="inferred from homology"/>
<dbReference type="SUPFAM" id="SSF52540">
    <property type="entry name" value="P-loop containing nucleoside triphosphate hydrolases"/>
    <property type="match status" value="2"/>
</dbReference>
<dbReference type="PANTHER" id="PTHR42855:SF1">
    <property type="entry name" value="ABC TRANSPORTER DOMAIN-CONTAINING PROTEIN"/>
    <property type="match status" value="1"/>
</dbReference>
<keyword evidence="8 14" id="KW-0067">ATP-binding</keyword>
<evidence type="ECO:0000256" key="3">
    <source>
        <dbReference type="ARBA" id="ARBA00022555"/>
    </source>
</evidence>
<dbReference type="GO" id="GO:0019843">
    <property type="term" value="F:rRNA binding"/>
    <property type="evidence" value="ECO:0007669"/>
    <property type="project" value="UniProtKB-KW"/>
</dbReference>
<dbReference type="InterPro" id="IPR027417">
    <property type="entry name" value="P-loop_NTPase"/>
</dbReference>
<dbReference type="Proteomes" id="UP000285173">
    <property type="component" value="Unassembled WGS sequence"/>
</dbReference>
<dbReference type="FunFam" id="3.40.50.300:FF:000183">
    <property type="entry name" value="ABC transporter ATP-binding protein yjjK"/>
    <property type="match status" value="1"/>
</dbReference>
<dbReference type="CDD" id="cd03221">
    <property type="entry name" value="ABCF_EF-3"/>
    <property type="match status" value="2"/>
</dbReference>
<dbReference type="Pfam" id="PF00005">
    <property type="entry name" value="ABC_tran"/>
    <property type="match status" value="2"/>
</dbReference>
<dbReference type="Gene3D" id="1.10.287.380">
    <property type="entry name" value="Valyl-tRNA synthetase, C-terminal domain"/>
    <property type="match status" value="1"/>
</dbReference>
<dbReference type="PANTHER" id="PTHR42855">
    <property type="entry name" value="ABC TRANSPORTER ATP-BINDING SUBUNIT"/>
    <property type="match status" value="1"/>
</dbReference>
<comment type="similarity">
    <text evidence="1">Belongs to the ABC transporter superfamily. ABCF family. Translational throttle EttA subfamily.</text>
</comment>
<accession>A0A3R5ZNR6</accession>
<evidence type="ECO:0000256" key="5">
    <source>
        <dbReference type="ARBA" id="ARBA00022737"/>
    </source>
</evidence>
<dbReference type="GO" id="GO:0003677">
    <property type="term" value="F:DNA binding"/>
    <property type="evidence" value="ECO:0007669"/>
    <property type="project" value="InterPro"/>
</dbReference>
<sequence length="627" mass="72273">MISYLQIDKLTKSFGDLVLFEDITFGIAQGQKVGLIAKNGTGKTTLLNIIAGKEDYDSGAVVFRNDLRVGYLEQMPHYPDGLTVLQACFYSPNETVRLIAEYEQAMASGDHSNLEDILLRMDNLKAWDYEQRAKQILGQLKIHNFDQKVETLSGGQLKRVALANVLITDPELIILDEPTNHLDLEMTEWLEGYLSRANISILMVTHDRYFLDRVCSEIIEIDRKQIYQYKGNYSYYLEKRQERMDALNAEVDRASNLLRKELDWMRRQPQARGTKAKYRIDAFYELEKKAKQQHEAGNVNLDVKASYIGSKIFEAEHVSKRFGDLKIVEDFNYIFARYEKMGIVGNNGTGKSTFIKMLMGEVEPDSGRFDVGETVRFGYYSQDGLQFDEQMKVIDVVQNIAEYVDLGDGKKMGVSQFLNYFLFSPEKQHNYVFKLSGGEKRRLYLCTVLMRSPNFLVLDEPTNDLDIVTLNVLEEYLRNFKGCAIVVSHDRYFMDKVVDHLLVFRGNADIKDFPGNYTQYREWKEVQDQLEKEAEAARRAGIAPTMEKTSRPEKEQKKKLTFKERKEFEALEVEIPLLEAEKAELETAMSSGTLSNDELLAKSERIATVIEEIDEKTMRWLELSELA</sequence>
<dbReference type="InterPro" id="IPR032781">
    <property type="entry name" value="ABC_tran_Xtn"/>
</dbReference>
<keyword evidence="3" id="KW-0820">tRNA-binding</keyword>
<evidence type="ECO:0000256" key="2">
    <source>
        <dbReference type="ARBA" id="ARBA00022490"/>
    </source>
</evidence>
<dbReference type="PROSITE" id="PS00211">
    <property type="entry name" value="ABC_TRANSPORTER_1"/>
    <property type="match status" value="1"/>
</dbReference>
<keyword evidence="9" id="KW-0810">Translation regulation</keyword>
<reference evidence="16 17" key="1">
    <citation type="submission" date="2018-08" db="EMBL/GenBank/DDBJ databases">
        <title>A genome reference for cultivated species of the human gut microbiota.</title>
        <authorList>
            <person name="Zou Y."/>
            <person name="Xue W."/>
            <person name="Luo G."/>
        </authorList>
    </citation>
    <scope>NUCLEOTIDE SEQUENCE [LARGE SCALE GENOMIC DNA]</scope>
    <source>
        <strain evidence="15 16">AM16-50</strain>
        <strain evidence="14 17">AM50-15</strain>
    </source>
</reference>
<dbReference type="Proteomes" id="UP000283732">
    <property type="component" value="Unassembled WGS sequence"/>
</dbReference>
<dbReference type="GO" id="GO:0005524">
    <property type="term" value="F:ATP binding"/>
    <property type="evidence" value="ECO:0007669"/>
    <property type="project" value="UniProtKB-KW"/>
</dbReference>
<keyword evidence="5" id="KW-0677">Repeat</keyword>
<dbReference type="InterPro" id="IPR003439">
    <property type="entry name" value="ABC_transporter-like_ATP-bd"/>
</dbReference>
<name>A0A3R5ZNR6_9BACT</name>
<keyword evidence="2" id="KW-0963">Cytoplasm</keyword>
<evidence type="ECO:0000313" key="14">
    <source>
        <dbReference type="EMBL" id="RGZ49954.1"/>
    </source>
</evidence>
<evidence type="ECO:0000259" key="12">
    <source>
        <dbReference type="PROSITE" id="PS50893"/>
    </source>
</evidence>
<dbReference type="Pfam" id="PF12848">
    <property type="entry name" value="ABC_tran_Xtn"/>
    <property type="match status" value="1"/>
</dbReference>
<dbReference type="FunFam" id="3.40.50.300:FF:000011">
    <property type="entry name" value="Putative ABC transporter ATP-binding component"/>
    <property type="match status" value="1"/>
</dbReference>
<evidence type="ECO:0000256" key="9">
    <source>
        <dbReference type="ARBA" id="ARBA00022845"/>
    </source>
</evidence>
<organism evidence="14 17">
    <name type="scientific">Parabacteroides merdae</name>
    <dbReference type="NCBI Taxonomy" id="46503"/>
    <lineage>
        <taxon>Bacteria</taxon>
        <taxon>Pseudomonadati</taxon>
        <taxon>Bacteroidota</taxon>
        <taxon>Bacteroidia</taxon>
        <taxon>Bacteroidales</taxon>
        <taxon>Tannerellaceae</taxon>
        <taxon>Parabacteroides</taxon>
    </lineage>
</organism>
<evidence type="ECO:0000313" key="16">
    <source>
        <dbReference type="Proteomes" id="UP000283732"/>
    </source>
</evidence>
<keyword evidence="7" id="KW-0378">Hydrolase</keyword>
<dbReference type="Gene3D" id="3.40.50.300">
    <property type="entry name" value="P-loop containing nucleotide triphosphate hydrolases"/>
    <property type="match status" value="2"/>
</dbReference>
<evidence type="ECO:0000256" key="1">
    <source>
        <dbReference type="ARBA" id="ARBA00005868"/>
    </source>
</evidence>
<dbReference type="RefSeq" id="WP_122202751.1">
    <property type="nucleotide sequence ID" value="NZ_JADNHS010000005.1"/>
</dbReference>
<evidence type="ECO:0000256" key="11">
    <source>
        <dbReference type="ARBA" id="ARBA00022917"/>
    </source>
</evidence>
<dbReference type="SMART" id="SM00382">
    <property type="entry name" value="AAA"/>
    <property type="match status" value="2"/>
</dbReference>
<dbReference type="GO" id="GO:0000049">
    <property type="term" value="F:tRNA binding"/>
    <property type="evidence" value="ECO:0007669"/>
    <property type="project" value="UniProtKB-KW"/>
</dbReference>
<evidence type="ECO:0000313" key="17">
    <source>
        <dbReference type="Proteomes" id="UP000285173"/>
    </source>
</evidence>
<dbReference type="EMBL" id="QRKC01000006">
    <property type="protein sequence ID" value="RHH76117.1"/>
    <property type="molecule type" value="Genomic_DNA"/>
</dbReference>
<dbReference type="Proteomes" id="UP000437446">
    <property type="component" value="Unassembled WGS sequence"/>
</dbReference>
<dbReference type="EMBL" id="QSEF01000005">
    <property type="protein sequence ID" value="RGZ49954.1"/>
    <property type="molecule type" value="Genomic_DNA"/>
</dbReference>
<dbReference type="EMBL" id="WNCR01000006">
    <property type="protein sequence ID" value="MTU30108.1"/>
    <property type="molecule type" value="Genomic_DNA"/>
</dbReference>
<dbReference type="GO" id="GO:0006417">
    <property type="term" value="P:regulation of translation"/>
    <property type="evidence" value="ECO:0007669"/>
    <property type="project" value="UniProtKB-KW"/>
</dbReference>
<keyword evidence="6" id="KW-0547">Nucleotide-binding</keyword>
<dbReference type="PROSITE" id="PS50893">
    <property type="entry name" value="ABC_TRANSPORTER_2"/>
    <property type="match status" value="2"/>
</dbReference>
<feature type="domain" description="ABC transporter" evidence="12">
    <location>
        <begin position="313"/>
        <end position="531"/>
    </location>
</feature>
<keyword evidence="11" id="KW-0648">Protein biosynthesis</keyword>
<dbReference type="GO" id="GO:0006412">
    <property type="term" value="P:translation"/>
    <property type="evidence" value="ECO:0007669"/>
    <property type="project" value="UniProtKB-KW"/>
</dbReference>
<dbReference type="InterPro" id="IPR037118">
    <property type="entry name" value="Val-tRNA_synth_C_sf"/>
</dbReference>